<sequence>MRKKRGNGYKTKENGGGEEPSTLSVSLVLSLKYFLMSKHGFFSLLLTGNRQIDASNFYELAKNKQNDLLKTQKIYKNIKERVEPNLRILATHSNFYTEILKEMSNEDKENQPIFEFSRKNSEEPPRKKQKRFIVEIDSDEENDKENDDEWWKRFENSKNR</sequence>
<evidence type="ECO:0000313" key="4">
    <source>
        <dbReference type="WormBase" id="CBG26169"/>
    </source>
</evidence>
<dbReference type="AlphaFoldDB" id="B6ILA5"/>
<name>B6ILA5_CAEBR</name>
<feature type="compositionally biased region" description="Acidic residues" evidence="1">
    <location>
        <begin position="136"/>
        <end position="148"/>
    </location>
</feature>
<accession>B6ILA5</accession>
<dbReference type="RefSeq" id="XP_045100244.1">
    <property type="nucleotide sequence ID" value="XM_045242848.1"/>
</dbReference>
<evidence type="ECO:0000256" key="1">
    <source>
        <dbReference type="SAM" id="MobiDB-lite"/>
    </source>
</evidence>
<dbReference type="WormBase" id="CBG26169">
    <property type="protein sequence ID" value="CBP47980"/>
    <property type="gene ID" value="WBGene00087583"/>
</dbReference>
<feature type="region of interest" description="Disordered" evidence="1">
    <location>
        <begin position="115"/>
        <end position="148"/>
    </location>
</feature>
<protein>
    <submittedName>
        <fullName evidence="2">Protein CBG26169</fullName>
    </submittedName>
</protein>
<dbReference type="HOGENOM" id="CLU_1653686_0_0_1"/>
<evidence type="ECO:0000313" key="2">
    <source>
        <dbReference type="EMBL" id="CAS00685.1"/>
    </source>
</evidence>
<dbReference type="KEGG" id="cbr:CBG_26169"/>
<dbReference type="EMBL" id="HE601321">
    <property type="protein sequence ID" value="CAS00685.1"/>
    <property type="molecule type" value="Genomic_DNA"/>
</dbReference>
<feature type="region of interest" description="Disordered" evidence="1">
    <location>
        <begin position="1"/>
        <end position="21"/>
    </location>
</feature>
<proteinExistence type="predicted"/>
<dbReference type="InParanoid" id="B6ILA5"/>
<feature type="compositionally biased region" description="Basic and acidic residues" evidence="1">
    <location>
        <begin position="115"/>
        <end position="126"/>
    </location>
</feature>
<gene>
    <name evidence="2 4" type="ORF">CBG26169</name>
    <name evidence="2" type="ORF">CBG_26169</name>
</gene>
<organism evidence="2 3">
    <name type="scientific">Caenorhabditis briggsae</name>
    <dbReference type="NCBI Taxonomy" id="6238"/>
    <lineage>
        <taxon>Eukaryota</taxon>
        <taxon>Metazoa</taxon>
        <taxon>Ecdysozoa</taxon>
        <taxon>Nematoda</taxon>
        <taxon>Chromadorea</taxon>
        <taxon>Rhabditida</taxon>
        <taxon>Rhabditina</taxon>
        <taxon>Rhabditomorpha</taxon>
        <taxon>Rhabditoidea</taxon>
        <taxon>Rhabditidae</taxon>
        <taxon>Peloderinae</taxon>
        <taxon>Caenorhabditis</taxon>
    </lineage>
</organism>
<keyword evidence="3" id="KW-1185">Reference proteome</keyword>
<dbReference type="CTD" id="68917650"/>
<reference evidence="2 3" key="1">
    <citation type="journal article" date="2003" name="PLoS Biol.">
        <title>The genome sequence of Caenorhabditis briggsae: a platform for comparative genomics.</title>
        <authorList>
            <person name="Stein L.D."/>
            <person name="Bao Z."/>
            <person name="Blasiar D."/>
            <person name="Blumenthal T."/>
            <person name="Brent M.R."/>
            <person name="Chen N."/>
            <person name="Chinwalla A."/>
            <person name="Clarke L."/>
            <person name="Clee C."/>
            <person name="Coghlan A."/>
            <person name="Coulson A."/>
            <person name="D'Eustachio P."/>
            <person name="Fitch D.H."/>
            <person name="Fulton L.A."/>
            <person name="Fulton R.E."/>
            <person name="Griffiths-Jones S."/>
            <person name="Harris T.W."/>
            <person name="Hillier L.W."/>
            <person name="Kamath R."/>
            <person name="Kuwabara P.E."/>
            <person name="Mardis E.R."/>
            <person name="Marra M.A."/>
            <person name="Miner T.L."/>
            <person name="Minx P."/>
            <person name="Mullikin J.C."/>
            <person name="Plumb R.W."/>
            <person name="Rogers J."/>
            <person name="Schein J.E."/>
            <person name="Sohrmann M."/>
            <person name="Spieth J."/>
            <person name="Stajich J.E."/>
            <person name="Wei C."/>
            <person name="Willey D."/>
            <person name="Wilson R.K."/>
            <person name="Durbin R."/>
            <person name="Waterston R.H."/>
        </authorList>
    </citation>
    <scope>NUCLEOTIDE SEQUENCE [LARGE SCALE GENOMIC DNA]</scope>
    <source>
        <strain evidence="2 3">AF16</strain>
    </source>
</reference>
<dbReference type="Proteomes" id="UP000008549">
    <property type="component" value="Unassembled WGS sequence"/>
</dbReference>
<reference evidence="2 3" key="2">
    <citation type="journal article" date="2011" name="PLoS Genet.">
        <title>Caenorhabditis briggsae recombinant inbred line genotypes reveal inter-strain incompatibility and the evolution of recombination.</title>
        <authorList>
            <person name="Ross J.A."/>
            <person name="Koboldt D.C."/>
            <person name="Staisch J.E."/>
            <person name="Chamberlin H.M."/>
            <person name="Gupta B.P."/>
            <person name="Miller R.D."/>
            <person name="Baird S.E."/>
            <person name="Haag E.S."/>
        </authorList>
    </citation>
    <scope>NUCLEOTIDE SEQUENCE [LARGE SCALE GENOMIC DNA]</scope>
    <source>
        <strain evidence="2 3">AF16</strain>
    </source>
</reference>
<dbReference type="GeneID" id="68917650"/>
<evidence type="ECO:0000313" key="3">
    <source>
        <dbReference type="Proteomes" id="UP000008549"/>
    </source>
</evidence>